<dbReference type="OrthoDB" id="2018366at2759"/>
<dbReference type="KEGG" id="smo:SELMODRAFT_410994"/>
<accession>D8RHN6</accession>
<dbReference type="KEGG" id="smo:SELMODRAFT_418162"/>
<dbReference type="PANTHER" id="PTHR36729:SF2">
    <property type="entry name" value="EXPRESSED PROTEIN"/>
    <property type="match status" value="1"/>
</dbReference>
<dbReference type="FunCoup" id="D8RHN6">
    <property type="interactions" value="547"/>
</dbReference>
<dbReference type="Pfam" id="PF24869">
    <property type="entry name" value="DUF7734"/>
    <property type="match status" value="1"/>
</dbReference>
<feature type="domain" description="DUF7734" evidence="1">
    <location>
        <begin position="11"/>
        <end position="93"/>
    </location>
</feature>
<organism evidence="4">
    <name type="scientific">Selaginella moellendorffii</name>
    <name type="common">Spikemoss</name>
    <dbReference type="NCBI Taxonomy" id="88036"/>
    <lineage>
        <taxon>Eukaryota</taxon>
        <taxon>Viridiplantae</taxon>
        <taxon>Streptophyta</taxon>
        <taxon>Embryophyta</taxon>
        <taxon>Tracheophyta</taxon>
        <taxon>Lycopodiopsida</taxon>
        <taxon>Selaginellales</taxon>
        <taxon>Selaginellaceae</taxon>
        <taxon>Selaginella</taxon>
    </lineage>
</organism>
<evidence type="ECO:0000313" key="2">
    <source>
        <dbReference type="EMBL" id="EFJ20336.1"/>
    </source>
</evidence>
<proteinExistence type="predicted"/>
<protein>
    <recommendedName>
        <fullName evidence="1">DUF7734 domain-containing protein</fullName>
    </recommendedName>
</protein>
<dbReference type="AlphaFoldDB" id="D8RHN6"/>
<evidence type="ECO:0000313" key="4">
    <source>
        <dbReference type="Proteomes" id="UP000001514"/>
    </source>
</evidence>
<sequence>MAMSSSNKRSNLLEEYSRKKRSEVLLVHTQDDVVLVYKGVSSSLLKATALDLSDSVLDEENTTIKHIDRVRAPYNPSNTEYISQEMSWDDFLKLAQESSLDCA</sequence>
<dbReference type="InParanoid" id="D8RHN6"/>
<dbReference type="EMBL" id="GL377579">
    <property type="protein sequence ID" value="EFJ28313.1"/>
    <property type="molecule type" value="Genomic_DNA"/>
</dbReference>
<dbReference type="EMBL" id="GL377602">
    <property type="protein sequence ID" value="EFJ20336.1"/>
    <property type="molecule type" value="Genomic_DNA"/>
</dbReference>
<dbReference type="STRING" id="88036.D8RHN6"/>
<reference evidence="3 4" key="1">
    <citation type="journal article" date="2011" name="Science">
        <title>The Selaginella genome identifies genetic changes associated with the evolution of vascular plants.</title>
        <authorList>
            <person name="Banks J.A."/>
            <person name="Nishiyama T."/>
            <person name="Hasebe M."/>
            <person name="Bowman J.L."/>
            <person name="Gribskov M."/>
            <person name="dePamphilis C."/>
            <person name="Albert V.A."/>
            <person name="Aono N."/>
            <person name="Aoyama T."/>
            <person name="Ambrose B.A."/>
            <person name="Ashton N.W."/>
            <person name="Axtell M.J."/>
            <person name="Barker E."/>
            <person name="Barker M.S."/>
            <person name="Bennetzen J.L."/>
            <person name="Bonawitz N.D."/>
            <person name="Chapple C."/>
            <person name="Cheng C."/>
            <person name="Correa L.G."/>
            <person name="Dacre M."/>
            <person name="DeBarry J."/>
            <person name="Dreyer I."/>
            <person name="Elias M."/>
            <person name="Engstrom E.M."/>
            <person name="Estelle M."/>
            <person name="Feng L."/>
            <person name="Finet C."/>
            <person name="Floyd S.K."/>
            <person name="Frommer W.B."/>
            <person name="Fujita T."/>
            <person name="Gramzow L."/>
            <person name="Gutensohn M."/>
            <person name="Harholt J."/>
            <person name="Hattori M."/>
            <person name="Heyl A."/>
            <person name="Hirai T."/>
            <person name="Hiwatashi Y."/>
            <person name="Ishikawa M."/>
            <person name="Iwata M."/>
            <person name="Karol K.G."/>
            <person name="Koehler B."/>
            <person name="Kolukisaoglu U."/>
            <person name="Kubo M."/>
            <person name="Kurata T."/>
            <person name="Lalonde S."/>
            <person name="Li K."/>
            <person name="Li Y."/>
            <person name="Litt A."/>
            <person name="Lyons E."/>
            <person name="Manning G."/>
            <person name="Maruyama T."/>
            <person name="Michael T.P."/>
            <person name="Mikami K."/>
            <person name="Miyazaki S."/>
            <person name="Morinaga S."/>
            <person name="Murata T."/>
            <person name="Mueller-Roeber B."/>
            <person name="Nelson D.R."/>
            <person name="Obara M."/>
            <person name="Oguri Y."/>
            <person name="Olmstead R.G."/>
            <person name="Onodera N."/>
            <person name="Petersen B.L."/>
            <person name="Pils B."/>
            <person name="Prigge M."/>
            <person name="Rensing S.A."/>
            <person name="Riano-Pachon D.M."/>
            <person name="Roberts A.W."/>
            <person name="Sato Y."/>
            <person name="Scheller H.V."/>
            <person name="Schulz B."/>
            <person name="Schulz C."/>
            <person name="Shakirov E.V."/>
            <person name="Shibagaki N."/>
            <person name="Shinohara N."/>
            <person name="Shippen D.E."/>
            <person name="Soerensen I."/>
            <person name="Sotooka R."/>
            <person name="Sugimoto N."/>
            <person name="Sugita M."/>
            <person name="Sumikawa N."/>
            <person name="Tanurdzic M."/>
            <person name="Theissen G."/>
            <person name="Ulvskov P."/>
            <person name="Wakazuki S."/>
            <person name="Weng J.K."/>
            <person name="Willats W.W."/>
            <person name="Wipf D."/>
            <person name="Wolf P.G."/>
            <person name="Yang L."/>
            <person name="Zimmer A.D."/>
            <person name="Zhu Q."/>
            <person name="Mitros T."/>
            <person name="Hellsten U."/>
            <person name="Loque D."/>
            <person name="Otillar R."/>
            <person name="Salamov A."/>
            <person name="Schmutz J."/>
            <person name="Shapiro H."/>
            <person name="Lindquist E."/>
            <person name="Lucas S."/>
            <person name="Rokhsar D."/>
            <person name="Grigoriev I.V."/>
        </authorList>
    </citation>
    <scope>NUCLEOTIDE SEQUENCE [LARGE SCALE GENOMIC DNA]</scope>
</reference>
<dbReference type="Gramene" id="EFJ20336">
    <property type="protein sequence ID" value="EFJ20336"/>
    <property type="gene ID" value="SELMODRAFT_418162"/>
</dbReference>
<keyword evidence="4" id="KW-1185">Reference proteome</keyword>
<dbReference type="Gramene" id="EFJ28313">
    <property type="protein sequence ID" value="EFJ28313"/>
    <property type="gene ID" value="SELMODRAFT_410994"/>
</dbReference>
<evidence type="ECO:0000259" key="1">
    <source>
        <dbReference type="Pfam" id="PF24869"/>
    </source>
</evidence>
<evidence type="ECO:0000313" key="3">
    <source>
        <dbReference type="EMBL" id="EFJ28313.1"/>
    </source>
</evidence>
<dbReference type="InterPro" id="IPR056636">
    <property type="entry name" value="DUF7734"/>
</dbReference>
<gene>
    <name evidence="3" type="ORF">SELMODRAFT_410994</name>
    <name evidence="2" type="ORF">SELMODRAFT_418162</name>
</gene>
<dbReference type="OMA" id="MNSIGKR"/>
<name>D8RHN6_SELML</name>
<dbReference type="eggNOG" id="ENOG502RZTM">
    <property type="taxonomic scope" value="Eukaryota"/>
</dbReference>
<dbReference type="HOGENOM" id="CLU_172539_1_0_1"/>
<dbReference type="PANTHER" id="PTHR36729">
    <property type="entry name" value="EXPRESSED PROTEIN"/>
    <property type="match status" value="1"/>
</dbReference>
<dbReference type="Proteomes" id="UP000001514">
    <property type="component" value="Unassembled WGS sequence"/>
</dbReference>